<dbReference type="Pfam" id="PF08603">
    <property type="entry name" value="CAP_C"/>
    <property type="match status" value="1"/>
</dbReference>
<evidence type="ECO:0000313" key="3">
    <source>
        <dbReference type="EMBL" id="KAG0014440.1"/>
    </source>
</evidence>
<dbReference type="SUPFAM" id="SSF69340">
    <property type="entry name" value="C-terminal domain of adenylylcyclase associated protein"/>
    <property type="match status" value="1"/>
</dbReference>
<gene>
    <name evidence="3" type="ORF">BGZ80_010440</name>
</gene>
<organism evidence="3 4">
    <name type="scientific">Entomortierella chlamydospora</name>
    <dbReference type="NCBI Taxonomy" id="101097"/>
    <lineage>
        <taxon>Eukaryota</taxon>
        <taxon>Fungi</taxon>
        <taxon>Fungi incertae sedis</taxon>
        <taxon>Mucoromycota</taxon>
        <taxon>Mortierellomycotina</taxon>
        <taxon>Mortierellomycetes</taxon>
        <taxon>Mortierellales</taxon>
        <taxon>Mortierellaceae</taxon>
        <taxon>Entomortierella</taxon>
    </lineage>
</organism>
<dbReference type="EMBL" id="JAAAID010000726">
    <property type="protein sequence ID" value="KAG0014440.1"/>
    <property type="molecule type" value="Genomic_DNA"/>
</dbReference>
<protein>
    <recommendedName>
        <fullName evidence="2">Adenylate cyclase-associated CAP C-terminal domain-containing protein</fullName>
    </recommendedName>
</protein>
<dbReference type="InterPro" id="IPR013912">
    <property type="entry name" value="Adenylate_cyclase-assoc_CAP_C"/>
</dbReference>
<proteinExistence type="predicted"/>
<name>A0A9P6SZW5_9FUNG</name>
<feature type="region of interest" description="Disordered" evidence="1">
    <location>
        <begin position="1"/>
        <end position="24"/>
    </location>
</feature>
<dbReference type="GO" id="GO:0003779">
    <property type="term" value="F:actin binding"/>
    <property type="evidence" value="ECO:0007669"/>
    <property type="project" value="InterPro"/>
</dbReference>
<dbReference type="InterPro" id="IPR036223">
    <property type="entry name" value="CAP_C_sf"/>
</dbReference>
<dbReference type="Gene3D" id="2.160.20.70">
    <property type="match status" value="1"/>
</dbReference>
<dbReference type="InterPro" id="IPR016098">
    <property type="entry name" value="CAP/MinC_C"/>
</dbReference>
<comment type="caution">
    <text evidence="3">The sequence shown here is derived from an EMBL/GenBank/DDBJ whole genome shotgun (WGS) entry which is preliminary data.</text>
</comment>
<evidence type="ECO:0000259" key="2">
    <source>
        <dbReference type="Pfam" id="PF08603"/>
    </source>
</evidence>
<dbReference type="AlphaFoldDB" id="A0A9P6SZW5"/>
<dbReference type="GO" id="GO:0007010">
    <property type="term" value="P:cytoskeleton organization"/>
    <property type="evidence" value="ECO:0007669"/>
    <property type="project" value="InterPro"/>
</dbReference>
<keyword evidence="4" id="KW-1185">Reference proteome</keyword>
<accession>A0A9P6SZW5</accession>
<evidence type="ECO:0000256" key="1">
    <source>
        <dbReference type="SAM" id="MobiDB-lite"/>
    </source>
</evidence>
<reference evidence="3" key="1">
    <citation type="journal article" date="2020" name="Fungal Divers.">
        <title>Resolving the Mortierellaceae phylogeny through synthesis of multi-gene phylogenetics and phylogenomics.</title>
        <authorList>
            <person name="Vandepol N."/>
            <person name="Liber J."/>
            <person name="Desiro A."/>
            <person name="Na H."/>
            <person name="Kennedy M."/>
            <person name="Barry K."/>
            <person name="Grigoriev I.V."/>
            <person name="Miller A.N."/>
            <person name="O'Donnell K."/>
            <person name="Stajich J.E."/>
            <person name="Bonito G."/>
        </authorList>
    </citation>
    <scope>NUCLEOTIDE SEQUENCE</scope>
    <source>
        <strain evidence="3">NRRL 2769</strain>
    </source>
</reference>
<sequence length="247" mass="27595">MISVKDQAKALSNSATRPNAKENATHLIRDAKDDTQEVQVPDRKALYFLNCENCEYTVQGKPIKLSIENCKNLVLKVEDKILTGTVDIWKSGNLSLHFDRSVSTFQLDNIQSIAVRLPDAEHFGSMVWAGCEDVNLHLGRLFVAMLVLDGGLSDRTDLILTFIRLETSMETGGDVHTLSYTDLQSRNPSLRPETDQFKTTVVDGSIMTEAVVRLDNGFPATRAEQANLRQLEKQKDELLRGSQAEDE</sequence>
<evidence type="ECO:0000313" key="4">
    <source>
        <dbReference type="Proteomes" id="UP000703661"/>
    </source>
</evidence>
<dbReference type="Proteomes" id="UP000703661">
    <property type="component" value="Unassembled WGS sequence"/>
</dbReference>
<feature type="domain" description="Adenylate cyclase-associated CAP C-terminal" evidence="2">
    <location>
        <begin position="40"/>
        <end position="138"/>
    </location>
</feature>
<dbReference type="OrthoDB" id="2522835at2759"/>